<evidence type="ECO:0000256" key="2">
    <source>
        <dbReference type="SAM" id="Phobius"/>
    </source>
</evidence>
<dbReference type="Gramene" id="Pp3c7_18440V3.1">
    <property type="protein sequence ID" value="Pp3c7_18440V3.1"/>
    <property type="gene ID" value="Pp3c7_18440"/>
</dbReference>
<accession>A0A2K1KC52</accession>
<dbReference type="Gramene" id="Pp3c7_18440V3.2">
    <property type="protein sequence ID" value="Pp3c7_18440V3.2"/>
    <property type="gene ID" value="Pp3c7_18440"/>
</dbReference>
<dbReference type="Gene3D" id="3.10.450.320">
    <property type="entry name" value="Mitochondrial import inner membrane translocase subunit Tim21"/>
    <property type="match status" value="1"/>
</dbReference>
<evidence type="ECO:0000313" key="3">
    <source>
        <dbReference type="EMBL" id="PNR51355.1"/>
    </source>
</evidence>
<sequence>MAMLARRKGVSLAADYLIALRSRRRTVVEASPFHHAAVVEDGSRRISGLRKAGWNLEVESVFGIGSSSRRGISGVAKWIGEKGGSFGGERAQHQGPVSLGRREYNLSSLRDRLKGATGKVKESVMPKGTGAASATVPELSVWKPVNTARKTVIGYREALGLQLEAFWKRNYLVVVGAVGFGVCLILWRLMFGIASTFVSLSEGMAKFGFLALAAAMVTLGGVWMRSRVSINPDAVYRIAMRKLNTSAPVLEVMGAPLTGTDLRAYVMSGGGLRIKGFKPRLSNKRCFIIFPITGAERKGLVSIEVKKKKGQYDFKLLAVDIPTAGVDHRVYLIGDEKEYLVGGGLIADLRDPIVKAMAAQKEFEERDDKEEEDDLQREWQEEQARERETIERLERESAASEEVVAAEQAEEVLADKKLKEVHESERLREDPMKA</sequence>
<dbReference type="EMBL" id="ABEU02000007">
    <property type="protein sequence ID" value="PNR51355.1"/>
    <property type="molecule type" value="Genomic_DNA"/>
</dbReference>
<dbReference type="Gramene" id="Pp3c7_18440V3.3">
    <property type="protein sequence ID" value="Pp3c7_18440V3.3"/>
    <property type="gene ID" value="Pp3c7_18440"/>
</dbReference>
<keyword evidence="2" id="KW-1133">Transmembrane helix</keyword>
<reference evidence="3 5" key="2">
    <citation type="journal article" date="2018" name="Plant J.">
        <title>The Physcomitrella patens chromosome-scale assembly reveals moss genome structure and evolution.</title>
        <authorList>
            <person name="Lang D."/>
            <person name="Ullrich K.K."/>
            <person name="Murat F."/>
            <person name="Fuchs J."/>
            <person name="Jenkins J."/>
            <person name="Haas F.B."/>
            <person name="Piednoel M."/>
            <person name="Gundlach H."/>
            <person name="Van Bel M."/>
            <person name="Meyberg R."/>
            <person name="Vives C."/>
            <person name="Morata J."/>
            <person name="Symeonidi A."/>
            <person name="Hiss M."/>
            <person name="Muchero W."/>
            <person name="Kamisugi Y."/>
            <person name="Saleh O."/>
            <person name="Blanc G."/>
            <person name="Decker E.L."/>
            <person name="van Gessel N."/>
            <person name="Grimwood J."/>
            <person name="Hayes R.D."/>
            <person name="Graham S.W."/>
            <person name="Gunter L.E."/>
            <person name="McDaniel S.F."/>
            <person name="Hoernstein S.N.W."/>
            <person name="Larsson A."/>
            <person name="Li F.W."/>
            <person name="Perroud P.F."/>
            <person name="Phillips J."/>
            <person name="Ranjan P."/>
            <person name="Rokshar D.S."/>
            <person name="Rothfels C.J."/>
            <person name="Schneider L."/>
            <person name="Shu S."/>
            <person name="Stevenson D.W."/>
            <person name="Thummler F."/>
            <person name="Tillich M."/>
            <person name="Villarreal Aguilar J.C."/>
            <person name="Widiez T."/>
            <person name="Wong G.K."/>
            <person name="Wymore A."/>
            <person name="Zhang Y."/>
            <person name="Zimmer A.D."/>
            <person name="Quatrano R.S."/>
            <person name="Mayer K.F.X."/>
            <person name="Goodstein D."/>
            <person name="Casacuberta J.M."/>
            <person name="Vandepoele K."/>
            <person name="Reski R."/>
            <person name="Cuming A.C."/>
            <person name="Tuskan G.A."/>
            <person name="Maumus F."/>
            <person name="Salse J."/>
            <person name="Schmutz J."/>
            <person name="Rensing S.A."/>
        </authorList>
    </citation>
    <scope>NUCLEOTIDE SEQUENCE [LARGE SCALE GENOMIC DNA]</scope>
    <source>
        <strain evidence="4 5">cv. Gransden 2004</strain>
    </source>
</reference>
<keyword evidence="2" id="KW-0472">Membrane</keyword>
<protein>
    <submittedName>
        <fullName evidence="3 4">Uncharacterized protein</fullName>
    </submittedName>
</protein>
<dbReference type="RefSeq" id="XP_024381086.1">
    <property type="nucleotide sequence ID" value="XM_024525318.2"/>
</dbReference>
<feature type="transmembrane region" description="Helical" evidence="2">
    <location>
        <begin position="203"/>
        <end position="223"/>
    </location>
</feature>
<dbReference type="PANTHER" id="PTHR36354">
    <property type="entry name" value="IMPORT INNER MEMBRANE TRANSLOCASE SUBUNIT"/>
    <property type="match status" value="1"/>
</dbReference>
<organism evidence="3">
    <name type="scientific">Physcomitrium patens</name>
    <name type="common">Spreading-leaved earth moss</name>
    <name type="synonym">Physcomitrella patens</name>
    <dbReference type="NCBI Taxonomy" id="3218"/>
    <lineage>
        <taxon>Eukaryota</taxon>
        <taxon>Viridiplantae</taxon>
        <taxon>Streptophyta</taxon>
        <taxon>Embryophyta</taxon>
        <taxon>Bryophyta</taxon>
        <taxon>Bryophytina</taxon>
        <taxon>Bryopsida</taxon>
        <taxon>Funariidae</taxon>
        <taxon>Funariales</taxon>
        <taxon>Funariaceae</taxon>
        <taxon>Physcomitrium</taxon>
    </lineage>
</organism>
<dbReference type="AlphaFoldDB" id="A0A2K1KC52"/>
<keyword evidence="2" id="KW-0812">Transmembrane</keyword>
<dbReference type="STRING" id="3218.A0A2K1KC52"/>
<dbReference type="GeneID" id="112284928"/>
<dbReference type="Proteomes" id="UP000006727">
    <property type="component" value="Chromosome 7"/>
</dbReference>
<keyword evidence="5" id="KW-1185">Reference proteome</keyword>
<gene>
    <name evidence="4" type="primary">LOC112284928</name>
    <name evidence="3" type="ORF">PHYPA_010541</name>
</gene>
<dbReference type="PANTHER" id="PTHR36354:SF2">
    <property type="entry name" value="IMPORT INNER MEMBRANE TRANSLOCASE SUBUNIT"/>
    <property type="match status" value="1"/>
</dbReference>
<proteinExistence type="predicted"/>
<feature type="transmembrane region" description="Helical" evidence="2">
    <location>
        <begin position="171"/>
        <end position="191"/>
    </location>
</feature>
<reference evidence="3 5" key="1">
    <citation type="journal article" date="2008" name="Science">
        <title>The Physcomitrella genome reveals evolutionary insights into the conquest of land by plants.</title>
        <authorList>
            <person name="Rensing S."/>
            <person name="Lang D."/>
            <person name="Zimmer A."/>
            <person name="Terry A."/>
            <person name="Salamov A."/>
            <person name="Shapiro H."/>
            <person name="Nishiyama T."/>
            <person name="Perroud P.-F."/>
            <person name="Lindquist E."/>
            <person name="Kamisugi Y."/>
            <person name="Tanahashi T."/>
            <person name="Sakakibara K."/>
            <person name="Fujita T."/>
            <person name="Oishi K."/>
            <person name="Shin-I T."/>
            <person name="Kuroki Y."/>
            <person name="Toyoda A."/>
            <person name="Suzuki Y."/>
            <person name="Hashimoto A."/>
            <person name="Yamaguchi K."/>
            <person name="Sugano A."/>
            <person name="Kohara Y."/>
            <person name="Fujiyama A."/>
            <person name="Anterola A."/>
            <person name="Aoki S."/>
            <person name="Ashton N."/>
            <person name="Barbazuk W.B."/>
            <person name="Barker E."/>
            <person name="Bennetzen J."/>
            <person name="Bezanilla M."/>
            <person name="Blankenship R."/>
            <person name="Cho S.H."/>
            <person name="Dutcher S."/>
            <person name="Estelle M."/>
            <person name="Fawcett J.A."/>
            <person name="Gundlach H."/>
            <person name="Hanada K."/>
            <person name="Heyl A."/>
            <person name="Hicks K.A."/>
            <person name="Hugh J."/>
            <person name="Lohr M."/>
            <person name="Mayer K."/>
            <person name="Melkozernov A."/>
            <person name="Murata T."/>
            <person name="Nelson D."/>
            <person name="Pils B."/>
            <person name="Prigge M."/>
            <person name="Reiss B."/>
            <person name="Renner T."/>
            <person name="Rombauts S."/>
            <person name="Rushton P."/>
            <person name="Sanderfoot A."/>
            <person name="Schween G."/>
            <person name="Shiu S.-H."/>
            <person name="Stueber K."/>
            <person name="Theodoulou F.L."/>
            <person name="Tu H."/>
            <person name="Van de Peer Y."/>
            <person name="Verrier P.J."/>
            <person name="Waters E."/>
            <person name="Wood A."/>
            <person name="Yang L."/>
            <person name="Cove D."/>
            <person name="Cuming A."/>
            <person name="Hasebe M."/>
            <person name="Lucas S."/>
            <person name="Mishler D.B."/>
            <person name="Reski R."/>
            <person name="Grigoriev I."/>
            <person name="Quatrano R.S."/>
            <person name="Boore J.L."/>
        </authorList>
    </citation>
    <scope>NUCLEOTIDE SEQUENCE [LARGE SCALE GENOMIC DNA]</scope>
    <source>
        <strain evidence="4 5">cv. Gransden 2004</strain>
    </source>
</reference>
<evidence type="ECO:0000256" key="1">
    <source>
        <dbReference type="SAM" id="MobiDB-lite"/>
    </source>
</evidence>
<feature type="compositionally biased region" description="Basic and acidic residues" evidence="1">
    <location>
        <begin position="376"/>
        <end position="398"/>
    </location>
</feature>
<evidence type="ECO:0000313" key="4">
    <source>
        <dbReference type="EnsemblPlants" id="Pp3c7_18440V3.1"/>
    </source>
</evidence>
<name>A0A2K1KC52_PHYPA</name>
<feature type="region of interest" description="Disordered" evidence="1">
    <location>
        <begin position="415"/>
        <end position="434"/>
    </location>
</feature>
<feature type="region of interest" description="Disordered" evidence="1">
    <location>
        <begin position="361"/>
        <end position="405"/>
    </location>
</feature>
<evidence type="ECO:0000313" key="5">
    <source>
        <dbReference type="Proteomes" id="UP000006727"/>
    </source>
</evidence>
<dbReference type="OrthoDB" id="2016421at2759"/>
<dbReference type="EnsemblPlants" id="Pp3c7_18440V3.2">
    <property type="protein sequence ID" value="Pp3c7_18440V3.2"/>
    <property type="gene ID" value="Pp3c7_18440"/>
</dbReference>
<dbReference type="EnsemblPlants" id="Pp3c7_18440V3.3">
    <property type="protein sequence ID" value="Pp3c7_18440V3.3"/>
    <property type="gene ID" value="Pp3c7_18440"/>
</dbReference>
<dbReference type="InterPro" id="IPR038552">
    <property type="entry name" value="Tim21_IMS_sf"/>
</dbReference>
<reference evidence="4" key="3">
    <citation type="submission" date="2020-12" db="UniProtKB">
        <authorList>
            <consortium name="EnsemblPlants"/>
        </authorList>
    </citation>
    <scope>IDENTIFICATION</scope>
</reference>
<dbReference type="PaxDb" id="3218-PP1S2_589V6.1"/>
<dbReference type="EnsemblPlants" id="Pp3c7_18440V3.1">
    <property type="protein sequence ID" value="Pp3c7_18440V3.1"/>
    <property type="gene ID" value="Pp3c7_18440"/>
</dbReference>